<dbReference type="SMART" id="SM00354">
    <property type="entry name" value="HTH_LACI"/>
    <property type="match status" value="1"/>
</dbReference>
<keyword evidence="1" id="KW-0805">Transcription regulation</keyword>
<dbReference type="InterPro" id="IPR046335">
    <property type="entry name" value="LacI/GalR-like_sensor"/>
</dbReference>
<dbReference type="PANTHER" id="PTHR30146:SF145">
    <property type="entry name" value="RIBOSE OPERON REPRESSOR"/>
    <property type="match status" value="1"/>
</dbReference>
<keyword evidence="6" id="KW-1185">Reference proteome</keyword>
<keyword evidence="2" id="KW-0238">DNA-binding</keyword>
<dbReference type="Pfam" id="PF00356">
    <property type="entry name" value="LacI"/>
    <property type="match status" value="1"/>
</dbReference>
<dbReference type="SUPFAM" id="SSF47413">
    <property type="entry name" value="lambda repressor-like DNA-binding domains"/>
    <property type="match status" value="1"/>
</dbReference>
<sequence length="355" mass="39073">MPVSRSKPPSKMKPRRAATLNDVAAEAHISNATVSHYLNKTKPVSPATAERIQLAIDHLGYQKDSMAAWFKTSRAPLVIIAIAKADSSFFSDVADAIEEVCETLDLNVIRVQIATLEKMRHGSSMMAFLRRATGVIVLGHAEQWIDDPEELEATVPTVALNWDLLAGFNQQGLVEHLPEAAYQAMDFLFSHGHREIGLVTGPMNLPRGQELMAGVHRFVASHRVKIEPSWIIETDYSFSDARQKTAAALFGPYRPTAVLTFGTQFAFGVLQAAWQHNLTVPRDLSLISYIDVKQAEFSTPSLTTISPSLSQLAAHVMDRLMHLSDSETRERSTVLDLILNDRGSVCPPPGAPLRA</sequence>
<dbReference type="PANTHER" id="PTHR30146">
    <property type="entry name" value="LACI-RELATED TRANSCRIPTIONAL REPRESSOR"/>
    <property type="match status" value="1"/>
</dbReference>
<keyword evidence="3" id="KW-0804">Transcription</keyword>
<evidence type="ECO:0000256" key="3">
    <source>
        <dbReference type="ARBA" id="ARBA00023163"/>
    </source>
</evidence>
<dbReference type="InterPro" id="IPR000843">
    <property type="entry name" value="HTH_LacI"/>
</dbReference>
<dbReference type="CDD" id="cd01392">
    <property type="entry name" value="HTH_LacI"/>
    <property type="match status" value="1"/>
</dbReference>
<evidence type="ECO:0000256" key="1">
    <source>
        <dbReference type="ARBA" id="ARBA00023015"/>
    </source>
</evidence>
<organism evidence="5 6">
    <name type="scientific">Pararobbsia alpina</name>
    <dbReference type="NCBI Taxonomy" id="621374"/>
    <lineage>
        <taxon>Bacteria</taxon>
        <taxon>Pseudomonadati</taxon>
        <taxon>Pseudomonadota</taxon>
        <taxon>Betaproteobacteria</taxon>
        <taxon>Burkholderiales</taxon>
        <taxon>Burkholderiaceae</taxon>
        <taxon>Pararobbsia</taxon>
    </lineage>
</organism>
<dbReference type="Gene3D" id="3.40.50.2300">
    <property type="match status" value="2"/>
</dbReference>
<dbReference type="EMBL" id="CADIKM010000046">
    <property type="protein sequence ID" value="CAB3802121.1"/>
    <property type="molecule type" value="Genomic_DNA"/>
</dbReference>
<gene>
    <name evidence="5" type="primary">purR_5</name>
    <name evidence="5" type="ORF">LMG28138_05135</name>
</gene>
<dbReference type="CDD" id="cd06267">
    <property type="entry name" value="PBP1_LacI_sugar_binding-like"/>
    <property type="match status" value="1"/>
</dbReference>
<proteinExistence type="predicted"/>
<evidence type="ECO:0000313" key="6">
    <source>
        <dbReference type="Proteomes" id="UP000494115"/>
    </source>
</evidence>
<feature type="domain" description="HTH lacI-type" evidence="4">
    <location>
        <begin position="18"/>
        <end position="72"/>
    </location>
</feature>
<dbReference type="SUPFAM" id="SSF53822">
    <property type="entry name" value="Periplasmic binding protein-like I"/>
    <property type="match status" value="1"/>
</dbReference>
<reference evidence="5 6" key="1">
    <citation type="submission" date="2020-04" db="EMBL/GenBank/DDBJ databases">
        <authorList>
            <person name="De Canck E."/>
        </authorList>
    </citation>
    <scope>NUCLEOTIDE SEQUENCE [LARGE SCALE GENOMIC DNA]</scope>
    <source>
        <strain evidence="5 6">LMG 28138</strain>
    </source>
</reference>
<dbReference type="GO" id="GO:0000976">
    <property type="term" value="F:transcription cis-regulatory region binding"/>
    <property type="evidence" value="ECO:0007669"/>
    <property type="project" value="TreeGrafter"/>
</dbReference>
<dbReference type="InterPro" id="IPR010982">
    <property type="entry name" value="Lambda_DNA-bd_dom_sf"/>
</dbReference>
<dbReference type="PROSITE" id="PS50932">
    <property type="entry name" value="HTH_LACI_2"/>
    <property type="match status" value="1"/>
</dbReference>
<dbReference type="GO" id="GO:0003700">
    <property type="term" value="F:DNA-binding transcription factor activity"/>
    <property type="evidence" value="ECO:0007669"/>
    <property type="project" value="TreeGrafter"/>
</dbReference>
<dbReference type="InterPro" id="IPR028082">
    <property type="entry name" value="Peripla_BP_I"/>
</dbReference>
<dbReference type="AlphaFoldDB" id="A0A6S7C5Y1"/>
<evidence type="ECO:0000256" key="2">
    <source>
        <dbReference type="ARBA" id="ARBA00023125"/>
    </source>
</evidence>
<evidence type="ECO:0000259" key="4">
    <source>
        <dbReference type="PROSITE" id="PS50932"/>
    </source>
</evidence>
<evidence type="ECO:0000313" key="5">
    <source>
        <dbReference type="EMBL" id="CAB3802121.1"/>
    </source>
</evidence>
<protein>
    <submittedName>
        <fullName evidence="5">HTH-type transcriptional repressor PurR</fullName>
    </submittedName>
</protein>
<dbReference type="Pfam" id="PF13377">
    <property type="entry name" value="Peripla_BP_3"/>
    <property type="match status" value="1"/>
</dbReference>
<dbReference type="Gene3D" id="1.10.260.40">
    <property type="entry name" value="lambda repressor-like DNA-binding domains"/>
    <property type="match status" value="1"/>
</dbReference>
<name>A0A6S7C5Y1_9BURK</name>
<accession>A0A6S7C5Y1</accession>
<dbReference type="Proteomes" id="UP000494115">
    <property type="component" value="Unassembled WGS sequence"/>
</dbReference>